<evidence type="ECO:0000313" key="2">
    <source>
        <dbReference type="Proteomes" id="UP000094056"/>
    </source>
</evidence>
<reference evidence="1 2" key="1">
    <citation type="submission" date="2016-07" db="EMBL/GenBank/DDBJ databases">
        <title>Draft genome of Scalindua rubra, obtained from a brine-seawater interface in the Red Sea, sheds light on salt adaptation in anammox bacteria.</title>
        <authorList>
            <person name="Speth D.R."/>
            <person name="Lagkouvardos I."/>
            <person name="Wang Y."/>
            <person name="Qian P.-Y."/>
            <person name="Dutilh B.E."/>
            <person name="Jetten M.S."/>
        </authorList>
    </citation>
    <scope>NUCLEOTIDE SEQUENCE [LARGE SCALE GENOMIC DNA]</scope>
    <source>
        <strain evidence="1">BSI-1</strain>
    </source>
</reference>
<accession>A0A1E3X9T7</accession>
<organism evidence="1 2">
    <name type="scientific">Candidatus Scalindua rubra</name>
    <dbReference type="NCBI Taxonomy" id="1872076"/>
    <lineage>
        <taxon>Bacteria</taxon>
        <taxon>Pseudomonadati</taxon>
        <taxon>Planctomycetota</taxon>
        <taxon>Candidatus Brocadiia</taxon>
        <taxon>Candidatus Brocadiales</taxon>
        <taxon>Candidatus Scalinduaceae</taxon>
        <taxon>Candidatus Scalindua</taxon>
    </lineage>
</organism>
<comment type="caution">
    <text evidence="1">The sequence shown here is derived from an EMBL/GenBank/DDBJ whole genome shotgun (WGS) entry which is preliminary data.</text>
</comment>
<sequence>MFSTEVPESELEYEVSMSLDTIEQAYVNYHFCQRYPKFEVTLNRFYKEYLLRRRKEKCMNSE</sequence>
<dbReference type="Proteomes" id="UP000094056">
    <property type="component" value="Unassembled WGS sequence"/>
</dbReference>
<dbReference type="EMBL" id="MAYW01000067">
    <property type="protein sequence ID" value="ODS32349.1"/>
    <property type="molecule type" value="Genomic_DNA"/>
</dbReference>
<proteinExistence type="predicted"/>
<evidence type="ECO:0000313" key="1">
    <source>
        <dbReference type="EMBL" id="ODS32349.1"/>
    </source>
</evidence>
<protein>
    <submittedName>
        <fullName evidence="1">Uncharacterized protein</fullName>
    </submittedName>
</protein>
<gene>
    <name evidence="1" type="ORF">SCARUB_02545</name>
</gene>
<dbReference type="AlphaFoldDB" id="A0A1E3X9T7"/>
<name>A0A1E3X9T7_9BACT</name>